<evidence type="ECO:0000259" key="6">
    <source>
        <dbReference type="Pfam" id="PF07298"/>
    </source>
</evidence>
<evidence type="ECO:0000256" key="4">
    <source>
        <dbReference type="ARBA" id="ARBA00023136"/>
    </source>
</evidence>
<evidence type="ECO:0000256" key="1">
    <source>
        <dbReference type="ARBA" id="ARBA00004141"/>
    </source>
</evidence>
<dbReference type="EMBL" id="WUWG01000001">
    <property type="protein sequence ID" value="MXU64509.1"/>
    <property type="molecule type" value="Genomic_DNA"/>
</dbReference>
<organism evidence="7 8">
    <name type="scientific">Oceanomicrobium pacificus</name>
    <dbReference type="NCBI Taxonomy" id="2692916"/>
    <lineage>
        <taxon>Bacteria</taxon>
        <taxon>Pseudomonadati</taxon>
        <taxon>Pseudomonadota</taxon>
        <taxon>Alphaproteobacteria</taxon>
        <taxon>Rhodobacterales</taxon>
        <taxon>Paracoccaceae</taxon>
        <taxon>Oceanomicrobium</taxon>
    </lineage>
</organism>
<comment type="subcellular location">
    <subcellularLocation>
        <location evidence="1">Membrane</location>
        <topology evidence="1">Multi-pass membrane protein</topology>
    </subcellularLocation>
</comment>
<feature type="transmembrane region" description="Helical" evidence="5">
    <location>
        <begin position="123"/>
        <end position="141"/>
    </location>
</feature>
<keyword evidence="4 5" id="KW-0472">Membrane</keyword>
<keyword evidence="3 5" id="KW-1133">Transmembrane helix</keyword>
<evidence type="ECO:0000256" key="5">
    <source>
        <dbReference type="SAM" id="Phobius"/>
    </source>
</evidence>
<evidence type="ECO:0000256" key="2">
    <source>
        <dbReference type="ARBA" id="ARBA00022692"/>
    </source>
</evidence>
<feature type="domain" description="NnrU" evidence="6">
    <location>
        <begin position="4"/>
        <end position="181"/>
    </location>
</feature>
<gene>
    <name evidence="7" type="ORF">GSH16_03540</name>
</gene>
<evidence type="ECO:0000256" key="3">
    <source>
        <dbReference type="ARBA" id="ARBA00022989"/>
    </source>
</evidence>
<feature type="transmembrane region" description="Helical" evidence="5">
    <location>
        <begin position="162"/>
        <end position="180"/>
    </location>
</feature>
<dbReference type="AlphaFoldDB" id="A0A6B0TPF2"/>
<dbReference type="Proteomes" id="UP000436016">
    <property type="component" value="Unassembled WGS sequence"/>
</dbReference>
<protein>
    <recommendedName>
        <fullName evidence="6">NnrU domain-containing protein</fullName>
    </recommendedName>
</protein>
<reference evidence="7 8" key="1">
    <citation type="submission" date="2019-12" db="EMBL/GenBank/DDBJ databases">
        <title>Strain KN286 was isolated from seawater, which was collected from Caroline Seamount in the tropical western Pacific.</title>
        <authorList>
            <person name="Wang Q."/>
        </authorList>
    </citation>
    <scope>NUCLEOTIDE SEQUENCE [LARGE SCALE GENOMIC DNA]</scope>
    <source>
        <strain evidence="7 8">KN286</strain>
    </source>
</reference>
<keyword evidence="2 5" id="KW-0812">Transmembrane</keyword>
<dbReference type="RefSeq" id="WP_160851958.1">
    <property type="nucleotide sequence ID" value="NZ_WUWG01000001.1"/>
</dbReference>
<accession>A0A6B0TPF2</accession>
<dbReference type="InterPro" id="IPR009915">
    <property type="entry name" value="NnrU_dom"/>
</dbReference>
<comment type="caution">
    <text evidence="7">The sequence shown here is derived from an EMBL/GenBank/DDBJ whole genome shotgun (WGS) entry which is preliminary data.</text>
</comment>
<evidence type="ECO:0000313" key="8">
    <source>
        <dbReference type="Proteomes" id="UP000436016"/>
    </source>
</evidence>
<dbReference type="GO" id="GO:0016020">
    <property type="term" value="C:membrane"/>
    <property type="evidence" value="ECO:0007669"/>
    <property type="project" value="UniProtKB-SubCell"/>
</dbReference>
<feature type="transmembrane region" description="Helical" evidence="5">
    <location>
        <begin position="65"/>
        <end position="86"/>
    </location>
</feature>
<evidence type="ECO:0000313" key="7">
    <source>
        <dbReference type="EMBL" id="MXU64509.1"/>
    </source>
</evidence>
<keyword evidence="8" id="KW-1185">Reference proteome</keyword>
<feature type="transmembrane region" description="Helical" evidence="5">
    <location>
        <begin position="98"/>
        <end position="117"/>
    </location>
</feature>
<name>A0A6B0TPF2_9RHOB</name>
<feature type="transmembrane region" description="Helical" evidence="5">
    <location>
        <begin position="40"/>
        <end position="59"/>
    </location>
</feature>
<sequence>MIYLVAGLILWSGAHLFKRVAPGARDGLIERIGAGPVRGVVALLLLLSVVLMVIGYRSYLAPQVYVTPGWTVHLNNLLMLIAVFLLGMGSSKGRARSWLRHPMLTGVLVWSVAHLLVNGDLASILLFGWLGVWAIVEMLVINAAEGAWERPAPGPASGDLRLVIISVVVFAVITTIHYFIGPSPFPT</sequence>
<proteinExistence type="predicted"/>
<dbReference type="Pfam" id="PF07298">
    <property type="entry name" value="NnrU"/>
    <property type="match status" value="1"/>
</dbReference>